<keyword evidence="3" id="KW-0812">Transmembrane</keyword>
<feature type="transmembrane region" description="Helical" evidence="3">
    <location>
        <begin position="90"/>
        <end position="114"/>
    </location>
</feature>
<dbReference type="GO" id="GO:0016020">
    <property type="term" value="C:membrane"/>
    <property type="evidence" value="ECO:0007669"/>
    <property type="project" value="TreeGrafter"/>
</dbReference>
<dbReference type="PANTHER" id="PTHR10281:SF76">
    <property type="entry name" value="CALCUTTA CUP-RELATED"/>
    <property type="match status" value="1"/>
</dbReference>
<accession>A0A316VRN8</accession>
<dbReference type="AlphaFoldDB" id="A0A316VRN8"/>
<dbReference type="OrthoDB" id="10257697at2759"/>
<dbReference type="InParanoid" id="A0A316VRN8"/>
<protein>
    <submittedName>
        <fullName evidence="5">Cytochrome b5</fullName>
    </submittedName>
</protein>
<feature type="compositionally biased region" description="Low complexity" evidence="2">
    <location>
        <begin position="9"/>
        <end position="23"/>
    </location>
</feature>
<dbReference type="InterPro" id="IPR001199">
    <property type="entry name" value="Cyt_B5-like_heme/steroid-bd"/>
</dbReference>
<evidence type="ECO:0000313" key="6">
    <source>
        <dbReference type="Proteomes" id="UP000245783"/>
    </source>
</evidence>
<dbReference type="InterPro" id="IPR036400">
    <property type="entry name" value="Cyt_B5-like_heme/steroid_sf"/>
</dbReference>
<feature type="region of interest" description="Disordered" evidence="2">
    <location>
        <begin position="1"/>
        <end position="81"/>
    </location>
</feature>
<name>A0A316VRN8_9BASI</name>
<keyword evidence="3" id="KW-1133">Transmembrane helix</keyword>
<dbReference type="Pfam" id="PF00173">
    <property type="entry name" value="Cyt-b5"/>
    <property type="match status" value="1"/>
</dbReference>
<sequence length="257" mass="28275">MADQPNIPPSSSSSTAAAPAASPRLITDPSDPRRKVPIKKANSPFLAHQAEQARRRAQAQAKMASSKTSSPPSRTQRAQTRKQRSLCASLIKWALVGVLFALGAGQFIAGDILWGYRGKYVQKRFWFPPPQRLFTPEELALYNGLDPKRPIYLSIMGVVYDVTDGRRIYGPGGPYDFFSGRDASRAYVTGCFKPEQGHLTHDLRGLGVEELKGVMDWAAFFQAHPTYHQIGKLKLEPVDQSKPPPAPCADGKGKEDV</sequence>
<dbReference type="Proteomes" id="UP000245783">
    <property type="component" value="Unassembled WGS sequence"/>
</dbReference>
<dbReference type="SUPFAM" id="SSF55856">
    <property type="entry name" value="Cytochrome b5-like heme/steroid binding domain"/>
    <property type="match status" value="1"/>
</dbReference>
<dbReference type="Gene3D" id="3.10.120.10">
    <property type="entry name" value="Cytochrome b5-like heme/steroid binding domain"/>
    <property type="match status" value="1"/>
</dbReference>
<evidence type="ECO:0000256" key="2">
    <source>
        <dbReference type="SAM" id="MobiDB-lite"/>
    </source>
</evidence>
<dbReference type="EMBL" id="KZ819427">
    <property type="protein sequence ID" value="PWN40172.1"/>
    <property type="molecule type" value="Genomic_DNA"/>
</dbReference>
<evidence type="ECO:0000313" key="5">
    <source>
        <dbReference type="EMBL" id="PWN40172.1"/>
    </source>
</evidence>
<keyword evidence="6" id="KW-1185">Reference proteome</keyword>
<gene>
    <name evidence="5" type="ORF">IE81DRAFT_325831</name>
</gene>
<feature type="domain" description="Cytochrome b5 heme-binding" evidence="4">
    <location>
        <begin position="134"/>
        <end position="234"/>
    </location>
</feature>
<evidence type="ECO:0000256" key="1">
    <source>
        <dbReference type="ARBA" id="ARBA00038357"/>
    </source>
</evidence>
<organism evidence="5 6">
    <name type="scientific">Ceraceosorus guamensis</name>
    <dbReference type="NCBI Taxonomy" id="1522189"/>
    <lineage>
        <taxon>Eukaryota</taxon>
        <taxon>Fungi</taxon>
        <taxon>Dikarya</taxon>
        <taxon>Basidiomycota</taxon>
        <taxon>Ustilaginomycotina</taxon>
        <taxon>Exobasidiomycetes</taxon>
        <taxon>Ceraceosorales</taxon>
        <taxon>Ceraceosoraceae</taxon>
        <taxon>Ceraceosorus</taxon>
    </lineage>
</organism>
<proteinExistence type="inferred from homology"/>
<comment type="similarity">
    <text evidence="1">Belongs to the cytochrome b5 family. MAPR subfamily.</text>
</comment>
<feature type="compositionally biased region" description="Polar residues" evidence="2">
    <location>
        <begin position="63"/>
        <end position="78"/>
    </location>
</feature>
<feature type="region of interest" description="Disordered" evidence="2">
    <location>
        <begin position="237"/>
        <end position="257"/>
    </location>
</feature>
<dbReference type="InterPro" id="IPR050577">
    <property type="entry name" value="MAPR/NEUFC/NENF-like"/>
</dbReference>
<dbReference type="GO" id="GO:0012505">
    <property type="term" value="C:endomembrane system"/>
    <property type="evidence" value="ECO:0007669"/>
    <property type="project" value="TreeGrafter"/>
</dbReference>
<keyword evidence="3" id="KW-0472">Membrane</keyword>
<dbReference type="PANTHER" id="PTHR10281">
    <property type="entry name" value="MEMBRANE-ASSOCIATED PROGESTERONE RECEPTOR COMPONENT-RELATED"/>
    <property type="match status" value="1"/>
</dbReference>
<dbReference type="RefSeq" id="XP_025367332.1">
    <property type="nucleotide sequence ID" value="XM_025514637.1"/>
</dbReference>
<dbReference type="GeneID" id="37036507"/>
<dbReference type="SMART" id="SM01117">
    <property type="entry name" value="Cyt-b5"/>
    <property type="match status" value="1"/>
</dbReference>
<reference evidence="5 6" key="1">
    <citation type="journal article" date="2018" name="Mol. Biol. Evol.">
        <title>Broad Genomic Sampling Reveals a Smut Pathogenic Ancestry of the Fungal Clade Ustilaginomycotina.</title>
        <authorList>
            <person name="Kijpornyongpan T."/>
            <person name="Mondo S.J."/>
            <person name="Barry K."/>
            <person name="Sandor L."/>
            <person name="Lee J."/>
            <person name="Lipzen A."/>
            <person name="Pangilinan J."/>
            <person name="LaButti K."/>
            <person name="Hainaut M."/>
            <person name="Henrissat B."/>
            <person name="Grigoriev I.V."/>
            <person name="Spatafora J.W."/>
            <person name="Aime M.C."/>
        </authorList>
    </citation>
    <scope>NUCLEOTIDE SEQUENCE [LARGE SCALE GENOMIC DNA]</scope>
    <source>
        <strain evidence="5 6">MCA 4658</strain>
    </source>
</reference>
<evidence type="ECO:0000259" key="4">
    <source>
        <dbReference type="SMART" id="SM01117"/>
    </source>
</evidence>
<evidence type="ECO:0000256" key="3">
    <source>
        <dbReference type="SAM" id="Phobius"/>
    </source>
</evidence>